<feature type="domain" description="MRH" evidence="16">
    <location>
        <begin position="18"/>
        <end position="177"/>
    </location>
</feature>
<comment type="subcellular location">
    <subcellularLocation>
        <location evidence="2">Cytoplasmic vesicle membrane</location>
        <topology evidence="2">Single-pass type I membrane protein</topology>
    </subcellularLocation>
    <subcellularLocation>
        <location evidence="3">Golgi apparatus membrane</location>
        <topology evidence="3">Single-pass type I membrane protein</topology>
    </subcellularLocation>
    <subcellularLocation>
        <location evidence="1">Mitochondrion membrane</location>
        <topology evidence="1">Single-pass membrane protein</topology>
    </subcellularLocation>
</comment>
<protein>
    <recommendedName>
        <fullName evidence="5">Autophagy-related protein 27</fullName>
    </recommendedName>
</protein>
<evidence type="ECO:0000256" key="15">
    <source>
        <dbReference type="SAM" id="Phobius"/>
    </source>
</evidence>
<keyword evidence="13" id="KW-1015">Disulfide bond</keyword>
<accession>A0A8H4EJ33</accession>
<evidence type="ECO:0000256" key="10">
    <source>
        <dbReference type="ARBA" id="ARBA00023034"/>
    </source>
</evidence>
<keyword evidence="10" id="KW-0333">Golgi apparatus</keyword>
<evidence type="ECO:0000256" key="9">
    <source>
        <dbReference type="ARBA" id="ARBA00023006"/>
    </source>
</evidence>
<dbReference type="InterPro" id="IPR009011">
    <property type="entry name" value="Man6P_isomerase_rcpt-bd_dom_sf"/>
</dbReference>
<evidence type="ECO:0000256" key="3">
    <source>
        <dbReference type="ARBA" id="ARBA00004614"/>
    </source>
</evidence>
<dbReference type="SUPFAM" id="SSF50911">
    <property type="entry name" value="Mannose 6-phosphate receptor domain"/>
    <property type="match status" value="1"/>
</dbReference>
<comment type="caution">
    <text evidence="17">The sequence shown here is derived from an EMBL/GenBank/DDBJ whole genome shotgun (WGS) entry which is preliminary data.</text>
</comment>
<dbReference type="EMBL" id="WTPW01000620">
    <property type="protein sequence ID" value="KAF0493900.1"/>
    <property type="molecule type" value="Genomic_DNA"/>
</dbReference>
<proteinExistence type="inferred from homology"/>
<dbReference type="GO" id="GO:0030659">
    <property type="term" value="C:cytoplasmic vesicle membrane"/>
    <property type="evidence" value="ECO:0007669"/>
    <property type="project" value="UniProtKB-SubCell"/>
</dbReference>
<evidence type="ECO:0000313" key="18">
    <source>
        <dbReference type="Proteomes" id="UP000439903"/>
    </source>
</evidence>
<evidence type="ECO:0000256" key="4">
    <source>
        <dbReference type="ARBA" id="ARBA00005363"/>
    </source>
</evidence>
<dbReference type="GO" id="GO:0006914">
    <property type="term" value="P:autophagy"/>
    <property type="evidence" value="ECO:0007669"/>
    <property type="project" value="UniProtKB-KW"/>
</dbReference>
<dbReference type="AlphaFoldDB" id="A0A8H4EJ33"/>
<evidence type="ECO:0000256" key="1">
    <source>
        <dbReference type="ARBA" id="ARBA00004304"/>
    </source>
</evidence>
<dbReference type="GO" id="GO:0000139">
    <property type="term" value="C:Golgi membrane"/>
    <property type="evidence" value="ECO:0007669"/>
    <property type="project" value="UniProtKB-SubCell"/>
</dbReference>
<keyword evidence="8 15" id="KW-1133">Transmembrane helix</keyword>
<evidence type="ECO:0000256" key="11">
    <source>
        <dbReference type="ARBA" id="ARBA00023128"/>
    </source>
</evidence>
<dbReference type="Gene3D" id="2.70.130.10">
    <property type="entry name" value="Mannose-6-phosphate receptor binding domain"/>
    <property type="match status" value="1"/>
</dbReference>
<organism evidence="17 18">
    <name type="scientific">Gigaspora margarita</name>
    <dbReference type="NCBI Taxonomy" id="4874"/>
    <lineage>
        <taxon>Eukaryota</taxon>
        <taxon>Fungi</taxon>
        <taxon>Fungi incertae sedis</taxon>
        <taxon>Mucoromycota</taxon>
        <taxon>Glomeromycotina</taxon>
        <taxon>Glomeromycetes</taxon>
        <taxon>Diversisporales</taxon>
        <taxon>Gigasporaceae</taxon>
        <taxon>Gigaspora</taxon>
    </lineage>
</organism>
<evidence type="ECO:0000256" key="2">
    <source>
        <dbReference type="ARBA" id="ARBA00004358"/>
    </source>
</evidence>
<feature type="transmembrane region" description="Helical" evidence="15">
    <location>
        <begin position="184"/>
        <end position="208"/>
    </location>
</feature>
<evidence type="ECO:0000256" key="6">
    <source>
        <dbReference type="ARBA" id="ARBA00022692"/>
    </source>
</evidence>
<comment type="similarity">
    <text evidence="4">Belongs to the ATG27 family.</text>
</comment>
<keyword evidence="18" id="KW-1185">Reference proteome</keyword>
<evidence type="ECO:0000256" key="13">
    <source>
        <dbReference type="ARBA" id="ARBA00023157"/>
    </source>
</evidence>
<dbReference type="Pfam" id="PF09451">
    <property type="entry name" value="ATG27"/>
    <property type="match status" value="1"/>
</dbReference>
<sequence>MFIAVGQLLDCTAFDSKFDCSNIQVGERNFNLSSLNKVWTRSTLEKFSQGELNTTYYINICEALPYNDTLEKDTCEAGTNICAIKTIKFNDTDDDPKIVDVKQIVTNSTDIPPSYSFSEVNDGSLEIILGGGEYEKEKQKANITFLIGQDDDYDPDIKEYKDNTLFIEWKIKTSGDIPKVDSSWSLFSIFLFVIFIGFLGYLVIGVAYNHHTYNSHGWDLLPHRFVNNEIILIDWDFWRSVPYMLSDLSKNILNYISGHYRGYSQV</sequence>
<gene>
    <name evidence="17" type="ORF">F8M41_021319</name>
</gene>
<keyword evidence="14" id="KW-0968">Cytoplasmic vesicle</keyword>
<evidence type="ECO:0000256" key="7">
    <source>
        <dbReference type="ARBA" id="ARBA00022729"/>
    </source>
</evidence>
<dbReference type="Proteomes" id="UP000439903">
    <property type="component" value="Unassembled WGS sequence"/>
</dbReference>
<name>A0A8H4EJ33_GIGMA</name>
<evidence type="ECO:0000256" key="12">
    <source>
        <dbReference type="ARBA" id="ARBA00023136"/>
    </source>
</evidence>
<evidence type="ECO:0000259" key="16">
    <source>
        <dbReference type="PROSITE" id="PS51914"/>
    </source>
</evidence>
<dbReference type="InterPro" id="IPR018939">
    <property type="entry name" value="Autophagy-rel_prot_27"/>
</dbReference>
<dbReference type="OrthoDB" id="29460at2759"/>
<evidence type="ECO:0000313" key="17">
    <source>
        <dbReference type="EMBL" id="KAF0493900.1"/>
    </source>
</evidence>
<keyword evidence="6 15" id="KW-0812">Transmembrane</keyword>
<evidence type="ECO:0000256" key="5">
    <source>
        <dbReference type="ARBA" id="ARBA00013776"/>
    </source>
</evidence>
<keyword evidence="12 15" id="KW-0472">Membrane</keyword>
<dbReference type="GO" id="GO:0031966">
    <property type="term" value="C:mitochondrial membrane"/>
    <property type="evidence" value="ECO:0007669"/>
    <property type="project" value="UniProtKB-SubCell"/>
</dbReference>
<dbReference type="PROSITE" id="PS51914">
    <property type="entry name" value="MRH"/>
    <property type="match status" value="1"/>
</dbReference>
<dbReference type="InterPro" id="IPR044865">
    <property type="entry name" value="MRH_dom"/>
</dbReference>
<evidence type="ECO:0000256" key="14">
    <source>
        <dbReference type="ARBA" id="ARBA00023329"/>
    </source>
</evidence>
<keyword evidence="7" id="KW-0732">Signal</keyword>
<reference evidence="17 18" key="1">
    <citation type="journal article" date="2019" name="Environ. Microbiol.">
        <title>At the nexus of three kingdoms: the genome of the mycorrhizal fungus Gigaspora margarita provides insights into plant, endobacterial and fungal interactions.</title>
        <authorList>
            <person name="Venice F."/>
            <person name="Ghignone S."/>
            <person name="Salvioli di Fossalunga A."/>
            <person name="Amselem J."/>
            <person name="Novero M."/>
            <person name="Xianan X."/>
            <person name="Sedzielewska Toro K."/>
            <person name="Morin E."/>
            <person name="Lipzen A."/>
            <person name="Grigoriev I.V."/>
            <person name="Henrissat B."/>
            <person name="Martin F.M."/>
            <person name="Bonfante P."/>
        </authorList>
    </citation>
    <scope>NUCLEOTIDE SEQUENCE [LARGE SCALE GENOMIC DNA]</scope>
    <source>
        <strain evidence="17 18">BEG34</strain>
    </source>
</reference>
<keyword evidence="11" id="KW-0496">Mitochondrion</keyword>
<evidence type="ECO:0000256" key="8">
    <source>
        <dbReference type="ARBA" id="ARBA00022989"/>
    </source>
</evidence>
<keyword evidence="9" id="KW-0072">Autophagy</keyword>